<name>A0A8H6KIS4_9PEZI</name>
<dbReference type="Proteomes" id="UP000639643">
    <property type="component" value="Unassembled WGS sequence"/>
</dbReference>
<keyword evidence="3" id="KW-1185">Reference proteome</keyword>
<dbReference type="EMBL" id="WIGM01000239">
    <property type="protein sequence ID" value="KAF6832344.1"/>
    <property type="molecule type" value="Genomic_DNA"/>
</dbReference>
<proteinExistence type="predicted"/>
<evidence type="ECO:0000313" key="3">
    <source>
        <dbReference type="Proteomes" id="UP000639643"/>
    </source>
</evidence>
<accession>A0A8H6KIS4</accession>
<feature type="region of interest" description="Disordered" evidence="1">
    <location>
        <begin position="52"/>
        <end position="95"/>
    </location>
</feature>
<dbReference type="AlphaFoldDB" id="A0A8H6KIS4"/>
<reference evidence="2" key="1">
    <citation type="journal article" date="2020" name="Phytopathology">
        <title>Genome Sequence Resources of Colletotrichum truncatum, C. plurivorum, C. musicola, and C. sojae: Four Species Pathogenic to Soybean (Glycine max).</title>
        <authorList>
            <person name="Rogerio F."/>
            <person name="Boufleur T.R."/>
            <person name="Ciampi-Guillardi M."/>
            <person name="Sukno S.A."/>
            <person name="Thon M.R."/>
            <person name="Massola Junior N.S."/>
            <person name="Baroncelli R."/>
        </authorList>
    </citation>
    <scope>NUCLEOTIDE SEQUENCE</scope>
    <source>
        <strain evidence="2">LFN0074</strain>
    </source>
</reference>
<comment type="caution">
    <text evidence="2">The sequence shown here is derived from an EMBL/GenBank/DDBJ whole genome shotgun (WGS) entry which is preliminary data.</text>
</comment>
<sequence>MLLVRCCQEGPLQSPSAPSRGGLVAPPPTNTATVAKHPLSAAVIATWRHPSTGCTSEDGPAGVEPAVPPRSTDVRRERAGRRHQGRSRPGRPIMGVRMAGGLDDVDQLIGGGNGGCARTPLRPNGQPSCQMQYRRQAALGETTRSGTYIIPRPGVPCFLFPPFCRSSFHSSYAVSIVELLQRSIEAASRVVVVTLAGT</sequence>
<organism evidence="2 3">
    <name type="scientific">Colletotrichum musicola</name>
    <dbReference type="NCBI Taxonomy" id="2175873"/>
    <lineage>
        <taxon>Eukaryota</taxon>
        <taxon>Fungi</taxon>
        <taxon>Dikarya</taxon>
        <taxon>Ascomycota</taxon>
        <taxon>Pezizomycotina</taxon>
        <taxon>Sordariomycetes</taxon>
        <taxon>Hypocreomycetidae</taxon>
        <taxon>Glomerellales</taxon>
        <taxon>Glomerellaceae</taxon>
        <taxon>Colletotrichum</taxon>
        <taxon>Colletotrichum orchidearum species complex</taxon>
    </lineage>
</organism>
<evidence type="ECO:0000313" key="2">
    <source>
        <dbReference type="EMBL" id="KAF6832344.1"/>
    </source>
</evidence>
<feature type="compositionally biased region" description="Basic residues" evidence="1">
    <location>
        <begin position="78"/>
        <end position="89"/>
    </location>
</feature>
<evidence type="ECO:0000256" key="1">
    <source>
        <dbReference type="SAM" id="MobiDB-lite"/>
    </source>
</evidence>
<protein>
    <submittedName>
        <fullName evidence="2">Uncharacterized protein</fullName>
    </submittedName>
</protein>
<gene>
    <name evidence="2" type="ORF">CMUS01_06958</name>
</gene>